<gene>
    <name evidence="3" type="ORF">FDP22_22205</name>
</gene>
<dbReference type="AlphaFoldDB" id="A0A5B8G3P3"/>
<evidence type="ECO:0000313" key="3">
    <source>
        <dbReference type="EMBL" id="QDL94590.1"/>
    </source>
</evidence>
<evidence type="ECO:0000256" key="1">
    <source>
        <dbReference type="SAM" id="MobiDB-lite"/>
    </source>
</evidence>
<keyword evidence="4" id="KW-1185">Reference proteome</keyword>
<dbReference type="Gene3D" id="3.90.1530.30">
    <property type="match status" value="1"/>
</dbReference>
<organism evidence="3 4">
    <name type="scientific">Paroceanicella profunda</name>
    <dbReference type="NCBI Taxonomy" id="2579971"/>
    <lineage>
        <taxon>Bacteria</taxon>
        <taxon>Pseudomonadati</taxon>
        <taxon>Pseudomonadota</taxon>
        <taxon>Alphaproteobacteria</taxon>
        <taxon>Rhodobacterales</taxon>
        <taxon>Paracoccaceae</taxon>
        <taxon>Paroceanicella</taxon>
    </lineage>
</organism>
<dbReference type="KEGG" id="ppru:FDP22_22205"/>
<feature type="domain" description="ParB-like N-terminal" evidence="2">
    <location>
        <begin position="80"/>
        <end position="185"/>
    </location>
</feature>
<dbReference type="InterPro" id="IPR050336">
    <property type="entry name" value="Chromosome_partition/occlusion"/>
</dbReference>
<dbReference type="Proteomes" id="UP000305888">
    <property type="component" value="Plasmid pD4M1C"/>
</dbReference>
<dbReference type="InterPro" id="IPR036086">
    <property type="entry name" value="ParB/Sulfiredoxin_sf"/>
</dbReference>
<dbReference type="SUPFAM" id="SSF110849">
    <property type="entry name" value="ParB/Sulfiredoxin"/>
    <property type="match status" value="1"/>
</dbReference>
<feature type="region of interest" description="Disordered" evidence="1">
    <location>
        <begin position="299"/>
        <end position="323"/>
    </location>
</feature>
<dbReference type="PANTHER" id="PTHR33375">
    <property type="entry name" value="CHROMOSOME-PARTITIONING PROTEIN PARB-RELATED"/>
    <property type="match status" value="1"/>
</dbReference>
<dbReference type="EMBL" id="CP040821">
    <property type="protein sequence ID" value="QDL94590.1"/>
    <property type="molecule type" value="Genomic_DNA"/>
</dbReference>
<sequence length="371" mass="39248">MARRKRLEAPSAEDLAAFDESFAAKPVSGRPGMAAPIAQVAAEAAREMQPGTAADRERRARVEADASAWRGAMDSGRVLLDLPLDAVRADHITRDRVMVDHEEMEELKASLRAAGQRHPIEVVALGRGSAGEVPVYGLVSGWRRLTALHALRSETGDARFGTVRAILCAAEDAGAAYTAMVVENEVRAQLTPYERGRIAVVAAGQGAFASPEAAVDTIFAAASKAKRSKIRSFALVHEELGDLLAHPAGLSEKAGLHLAQALRQGFAAKLRTVLAEAHESGRTGSAEAEWQVLEAAMAAQAPEPQRPAKGGRPPSLRKLGSRVSLPGGIMAEPVRDAKGFAIRFHGEAMTEALLEDLMMRLATGKPGSGKG</sequence>
<proteinExistence type="predicted"/>
<accession>A0A5B8G3P3</accession>
<dbReference type="RefSeq" id="WP_138577014.1">
    <property type="nucleotide sequence ID" value="NZ_CP040821.1"/>
</dbReference>
<protein>
    <submittedName>
        <fullName evidence="3">Chromosome partitioning protein ParB</fullName>
    </submittedName>
</protein>
<dbReference type="GO" id="GO:0007059">
    <property type="term" value="P:chromosome segregation"/>
    <property type="evidence" value="ECO:0007669"/>
    <property type="project" value="TreeGrafter"/>
</dbReference>
<evidence type="ECO:0000259" key="2">
    <source>
        <dbReference type="SMART" id="SM00470"/>
    </source>
</evidence>
<dbReference type="GO" id="GO:0005694">
    <property type="term" value="C:chromosome"/>
    <property type="evidence" value="ECO:0007669"/>
    <property type="project" value="TreeGrafter"/>
</dbReference>
<name>A0A5B8G3P3_9RHOB</name>
<dbReference type="OrthoDB" id="7812516at2"/>
<dbReference type="SMART" id="SM00470">
    <property type="entry name" value="ParB"/>
    <property type="match status" value="1"/>
</dbReference>
<keyword evidence="3" id="KW-0614">Plasmid</keyword>
<dbReference type="PANTHER" id="PTHR33375:SF1">
    <property type="entry name" value="CHROMOSOME-PARTITIONING PROTEIN PARB-RELATED"/>
    <property type="match status" value="1"/>
</dbReference>
<evidence type="ECO:0000313" key="4">
    <source>
        <dbReference type="Proteomes" id="UP000305888"/>
    </source>
</evidence>
<dbReference type="InterPro" id="IPR003115">
    <property type="entry name" value="ParB_N"/>
</dbReference>
<reference evidence="3 4" key="1">
    <citation type="submission" date="2019-06" db="EMBL/GenBank/DDBJ databases">
        <title>Genome sequence of Rhodobacteraceae bacterium D4M1.</title>
        <authorList>
            <person name="Cao J."/>
        </authorList>
    </citation>
    <scope>NUCLEOTIDE SEQUENCE [LARGE SCALE GENOMIC DNA]</scope>
    <source>
        <strain evidence="3 4">D4M1</strain>
        <plasmid evidence="4">pd4m1c</plasmid>
    </source>
</reference>
<geneLocation type="plasmid" evidence="4">
    <name>pd4m1c</name>
</geneLocation>
<dbReference type="Pfam" id="PF02195">
    <property type="entry name" value="ParB_N"/>
    <property type="match status" value="1"/>
</dbReference>